<feature type="compositionally biased region" description="Polar residues" evidence="5">
    <location>
        <begin position="266"/>
        <end position="276"/>
    </location>
</feature>
<dbReference type="GO" id="GO:0019894">
    <property type="term" value="F:kinesin binding"/>
    <property type="evidence" value="ECO:0007669"/>
    <property type="project" value="TreeGrafter"/>
</dbReference>
<dbReference type="Gene3D" id="2.30.29.30">
    <property type="entry name" value="Pleckstrin-homology domain (PH domain)/Phosphotyrosine-binding domain (PTB)"/>
    <property type="match status" value="1"/>
</dbReference>
<name>A0A3M7S6U1_BRAPC</name>
<dbReference type="InterPro" id="IPR011993">
    <property type="entry name" value="PH-like_dom_sf"/>
</dbReference>
<dbReference type="InterPro" id="IPR047327">
    <property type="entry name" value="RUN_PLEKHM2"/>
</dbReference>
<dbReference type="InterPro" id="IPR004012">
    <property type="entry name" value="Run_dom"/>
</dbReference>
<dbReference type="InterPro" id="IPR053015">
    <property type="entry name" value="PH_domain-containing_M2"/>
</dbReference>
<dbReference type="SUPFAM" id="SSF140741">
    <property type="entry name" value="RUN domain-like"/>
    <property type="match status" value="1"/>
</dbReference>
<organism evidence="8 9">
    <name type="scientific">Brachionus plicatilis</name>
    <name type="common">Marine rotifer</name>
    <name type="synonym">Brachionus muelleri</name>
    <dbReference type="NCBI Taxonomy" id="10195"/>
    <lineage>
        <taxon>Eukaryota</taxon>
        <taxon>Metazoa</taxon>
        <taxon>Spiralia</taxon>
        <taxon>Gnathifera</taxon>
        <taxon>Rotifera</taxon>
        <taxon>Eurotatoria</taxon>
        <taxon>Monogononta</taxon>
        <taxon>Pseudotrocha</taxon>
        <taxon>Ploima</taxon>
        <taxon>Brachionidae</taxon>
        <taxon>Brachionus</taxon>
    </lineage>
</organism>
<dbReference type="InterPro" id="IPR037213">
    <property type="entry name" value="Run_dom_sf"/>
</dbReference>
<feature type="region of interest" description="Disordered" evidence="5">
    <location>
        <begin position="253"/>
        <end position="276"/>
    </location>
</feature>
<feature type="domain" description="PH" evidence="6">
    <location>
        <begin position="684"/>
        <end position="787"/>
    </location>
</feature>
<dbReference type="SMART" id="SM00593">
    <property type="entry name" value="RUN"/>
    <property type="match status" value="1"/>
</dbReference>
<dbReference type="GO" id="GO:0007030">
    <property type="term" value="P:Golgi organization"/>
    <property type="evidence" value="ECO:0007669"/>
    <property type="project" value="TreeGrafter"/>
</dbReference>
<feature type="compositionally biased region" description="Basic and acidic residues" evidence="5">
    <location>
        <begin position="458"/>
        <end position="472"/>
    </location>
</feature>
<dbReference type="GO" id="GO:0005765">
    <property type="term" value="C:lysosomal membrane"/>
    <property type="evidence" value="ECO:0007669"/>
    <property type="project" value="UniProtKB-SubCell"/>
</dbReference>
<dbReference type="GO" id="GO:0032880">
    <property type="term" value="P:regulation of protein localization"/>
    <property type="evidence" value="ECO:0007669"/>
    <property type="project" value="TreeGrafter"/>
</dbReference>
<comment type="caution">
    <text evidence="8">The sequence shown here is derived from an EMBL/GenBank/DDBJ whole genome shotgun (WGS) entry which is preliminary data.</text>
</comment>
<proteinExistence type="predicted"/>
<protein>
    <submittedName>
        <fullName evidence="8">Pleckstrin homology domain-containing family M member</fullName>
    </submittedName>
</protein>
<dbReference type="GO" id="GO:0032418">
    <property type="term" value="P:lysosome localization"/>
    <property type="evidence" value="ECO:0007669"/>
    <property type="project" value="TreeGrafter"/>
</dbReference>
<comment type="subcellular location">
    <subcellularLocation>
        <location evidence="1">Cytoplasm</location>
    </subcellularLocation>
    <subcellularLocation>
        <location evidence="2">Lysosome membrane</location>
    </subcellularLocation>
</comment>
<dbReference type="PANTHER" id="PTHR46556">
    <property type="entry name" value="PLECKSTRIN HOMOLOGY DOMAIN-CONTAINING FAMILY M MEMBER 2"/>
    <property type="match status" value="1"/>
</dbReference>
<evidence type="ECO:0000259" key="7">
    <source>
        <dbReference type="PROSITE" id="PS50826"/>
    </source>
</evidence>
<gene>
    <name evidence="8" type="ORF">BpHYR1_011652</name>
</gene>
<dbReference type="InterPro" id="IPR001849">
    <property type="entry name" value="PH_domain"/>
</dbReference>
<evidence type="ECO:0000256" key="3">
    <source>
        <dbReference type="ARBA" id="ARBA00022490"/>
    </source>
</evidence>
<dbReference type="AlphaFoldDB" id="A0A3M7S6U1"/>
<evidence type="ECO:0000313" key="9">
    <source>
        <dbReference type="Proteomes" id="UP000276133"/>
    </source>
</evidence>
<dbReference type="Pfam" id="PF00169">
    <property type="entry name" value="PH"/>
    <property type="match status" value="1"/>
</dbReference>
<dbReference type="EMBL" id="REGN01001937">
    <property type="protein sequence ID" value="RNA31491.1"/>
    <property type="molecule type" value="Genomic_DNA"/>
</dbReference>
<feature type="domain" description="RUN" evidence="7">
    <location>
        <begin position="81"/>
        <end position="204"/>
    </location>
</feature>
<keyword evidence="9" id="KW-1185">Reference proteome</keyword>
<reference evidence="8 9" key="1">
    <citation type="journal article" date="2018" name="Sci. Rep.">
        <title>Genomic signatures of local adaptation to the degree of environmental predictability in rotifers.</title>
        <authorList>
            <person name="Franch-Gras L."/>
            <person name="Hahn C."/>
            <person name="Garcia-Roger E.M."/>
            <person name="Carmona M.J."/>
            <person name="Serra M."/>
            <person name="Gomez A."/>
        </authorList>
    </citation>
    <scope>NUCLEOTIDE SEQUENCE [LARGE SCALE GENOMIC DNA]</scope>
    <source>
        <strain evidence="8">HYR1</strain>
    </source>
</reference>
<dbReference type="Pfam" id="PF23142">
    <property type="entry name" value="PH_PLEKHM2"/>
    <property type="match status" value="1"/>
</dbReference>
<dbReference type="OrthoDB" id="9983817at2759"/>
<dbReference type="GO" id="GO:0010008">
    <property type="term" value="C:endosome membrane"/>
    <property type="evidence" value="ECO:0007669"/>
    <property type="project" value="TreeGrafter"/>
</dbReference>
<keyword evidence="4" id="KW-0458">Lysosome</keyword>
<evidence type="ECO:0000313" key="8">
    <source>
        <dbReference type="EMBL" id="RNA31491.1"/>
    </source>
</evidence>
<evidence type="ECO:0000256" key="1">
    <source>
        <dbReference type="ARBA" id="ARBA00004496"/>
    </source>
</evidence>
<dbReference type="PANTHER" id="PTHR46556:SF1">
    <property type="entry name" value="PLECKSTRIN HOMOLOGY DOMAIN-CONTAINING FAMILY M MEMBER 2"/>
    <property type="match status" value="1"/>
</dbReference>
<keyword evidence="3" id="KW-0963">Cytoplasm</keyword>
<dbReference type="PROSITE" id="PS50003">
    <property type="entry name" value="PH_DOMAIN"/>
    <property type="match status" value="1"/>
</dbReference>
<feature type="region of interest" description="Disordered" evidence="5">
    <location>
        <begin position="453"/>
        <end position="472"/>
    </location>
</feature>
<dbReference type="SMART" id="SM00233">
    <property type="entry name" value="PH"/>
    <property type="match status" value="1"/>
</dbReference>
<sequence>MQASLHGKSHRAASFTDSKMISQEAKPMRSSSINLSSNLPVYNAPQSFASISNKIFNDLSQAIQLVQKSFLEKNSQDKKMTNSDYQVHELCQQFDYVFLLGLRNRDEGYWKVVLEFTHKDVLKELKKLLNVNTNIGRGRAWIYHALNENLMESYLRCFLDNKKLVSKFYSPGVSLVSDEQSLSVLVTLVSGLENVEFKLFSDVPYLDHCCWPSHLKLKRQVIDQILNSPTHTLTQKMVDLNKSLMEASMNLSQSHPKEKAKHRPANNVSISEDNSNGTIVKPKVKIKKKPRKPVSMDALSNDEISSSEQIDSEIDKLRKENSKILERQASEKVISKSCVPNDLAARSLTASSQFDSKIEHIETYSKIIENATMNMDAFVKDMSDVYQNYEKFYQSNEVDQDLSTEVENENKINSVYDDSVNKSIDLAESNDSSEKDNRNVLFFSSSLSSLHTNNTNLDETRSNSKDDKDHYSVDSKVENENNYLDDTNCMEDLRQDIRVDNNTKLLLSLEILQNGSNEDILKLYQCTRGHCQGEIESIFLLITTYGLYILKNQQSNEFQSEINVQNAIKYEKELFMSHEQIDYIEVSLGDQSVHFVCFNKRSNLWITTASRILTNNLLENLQTSRIQNKFLKFTKVPVFHEATQQKLALKKFLSSEENAQPQDIGINGYSLVFWEDQASAINQIIHKEGMLYYFLKSNNTNLSTAEWKKAFFVLKNDVLTKYKNQGDRRPLQVIKLDGEEFSGCRKYNKMSRPHTIELIFANSHLYLSAKNEEEASDWIQSFCKIISLGNYQSTDVPTLSCLPCCAVTTSKKLYFCHEDLVTGFYRLLETIKLEEINRVSFDNDNPFYCILHDDTDSSKMRYWFVYFIDRNERNEFVTYFKKAWEEVFQVQLTVEKLKNIEMRKRCIKGVKMIHKSLENSIDLN</sequence>
<dbReference type="CDD" id="cd17680">
    <property type="entry name" value="RUN_PLEKHM2"/>
    <property type="match status" value="1"/>
</dbReference>
<dbReference type="Proteomes" id="UP000276133">
    <property type="component" value="Unassembled WGS sequence"/>
</dbReference>
<dbReference type="STRING" id="10195.A0A3M7S6U1"/>
<dbReference type="Pfam" id="PF02759">
    <property type="entry name" value="RUN"/>
    <property type="match status" value="1"/>
</dbReference>
<accession>A0A3M7S6U1</accession>
<dbReference type="PROSITE" id="PS50826">
    <property type="entry name" value="RUN"/>
    <property type="match status" value="1"/>
</dbReference>
<dbReference type="InterPro" id="IPR057288">
    <property type="entry name" value="PH_PLEKHM2"/>
</dbReference>
<evidence type="ECO:0000259" key="6">
    <source>
        <dbReference type="PROSITE" id="PS50003"/>
    </source>
</evidence>
<evidence type="ECO:0000256" key="4">
    <source>
        <dbReference type="ARBA" id="ARBA00023228"/>
    </source>
</evidence>
<dbReference type="Gene3D" id="1.20.58.900">
    <property type="match status" value="1"/>
</dbReference>
<dbReference type="FunFam" id="1.20.58.900:FF:000004">
    <property type="entry name" value="pleckstrin homology domain-containing family M member 2 isoform X2"/>
    <property type="match status" value="1"/>
</dbReference>
<dbReference type="SUPFAM" id="SSF50729">
    <property type="entry name" value="PH domain-like"/>
    <property type="match status" value="1"/>
</dbReference>
<evidence type="ECO:0000256" key="5">
    <source>
        <dbReference type="SAM" id="MobiDB-lite"/>
    </source>
</evidence>
<evidence type="ECO:0000256" key="2">
    <source>
        <dbReference type="ARBA" id="ARBA00004656"/>
    </source>
</evidence>